<evidence type="ECO:0000259" key="1">
    <source>
        <dbReference type="Pfam" id="PF20237"/>
    </source>
</evidence>
<dbReference type="InterPro" id="IPR046529">
    <property type="entry name" value="DUF6594"/>
</dbReference>
<proteinExistence type="predicted"/>
<name>A0AAW0REJ1_9PEZI</name>
<dbReference type="Pfam" id="PF20237">
    <property type="entry name" value="DUF6594"/>
    <property type="match status" value="1"/>
</dbReference>
<evidence type="ECO:0000313" key="2">
    <source>
        <dbReference type="EMBL" id="KAK8133176.1"/>
    </source>
</evidence>
<accession>A0AAW0REJ1</accession>
<dbReference type="PANTHER" id="PTHR34502">
    <property type="entry name" value="DUF6594 DOMAIN-CONTAINING PROTEIN-RELATED"/>
    <property type="match status" value="1"/>
</dbReference>
<reference evidence="2 3" key="1">
    <citation type="submission" date="2023-01" db="EMBL/GenBank/DDBJ databases">
        <title>Analysis of 21 Apiospora genomes using comparative genomics revels a genus with tremendous synthesis potential of carbohydrate active enzymes and secondary metabolites.</title>
        <authorList>
            <person name="Sorensen T."/>
        </authorList>
    </citation>
    <scope>NUCLEOTIDE SEQUENCE [LARGE SCALE GENOMIC DNA]</scope>
    <source>
        <strain evidence="2 3">CBS 117206</strain>
    </source>
</reference>
<dbReference type="EMBL" id="JAQQWP010000001">
    <property type="protein sequence ID" value="KAK8133176.1"/>
    <property type="molecule type" value="Genomic_DNA"/>
</dbReference>
<evidence type="ECO:0000313" key="3">
    <source>
        <dbReference type="Proteomes" id="UP001392437"/>
    </source>
</evidence>
<dbReference type="AlphaFoldDB" id="A0AAW0REJ1"/>
<sequence length="213" mass="25185">MAHDRTRARIRPRGYPKLAGFMVEHDYVMIRQFRQLAVQDLLYLQAEICELEHDLAKQGMIDANASDERRYYDREWWYLHQGESRGTGGEQWKLALRVRAKLREYYSAVQQYQSMISSQRPSQQQRKELQNYINSDSMGGLCQFLGKDLAELESSTSVYDPSHLHDLLFLREDSMENDCLSRMIAGPILEGLHRLFRLVKVRKSVRSQLIRWR</sequence>
<dbReference type="PANTHER" id="PTHR34502:SF5">
    <property type="entry name" value="DUF6594 DOMAIN-CONTAINING PROTEIN"/>
    <property type="match status" value="1"/>
</dbReference>
<comment type="caution">
    <text evidence="2">The sequence shown here is derived from an EMBL/GenBank/DDBJ whole genome shotgun (WGS) entry which is preliminary data.</text>
</comment>
<organism evidence="2 3">
    <name type="scientific">Apiospora kogelbergensis</name>
    <dbReference type="NCBI Taxonomy" id="1337665"/>
    <lineage>
        <taxon>Eukaryota</taxon>
        <taxon>Fungi</taxon>
        <taxon>Dikarya</taxon>
        <taxon>Ascomycota</taxon>
        <taxon>Pezizomycotina</taxon>
        <taxon>Sordariomycetes</taxon>
        <taxon>Xylariomycetidae</taxon>
        <taxon>Amphisphaeriales</taxon>
        <taxon>Apiosporaceae</taxon>
        <taxon>Apiospora</taxon>
    </lineage>
</organism>
<feature type="domain" description="DUF6594" evidence="1">
    <location>
        <begin position="15"/>
        <end position="194"/>
    </location>
</feature>
<keyword evidence="3" id="KW-1185">Reference proteome</keyword>
<gene>
    <name evidence="2" type="ORF">PG999_001349</name>
</gene>
<dbReference type="Proteomes" id="UP001392437">
    <property type="component" value="Unassembled WGS sequence"/>
</dbReference>
<protein>
    <recommendedName>
        <fullName evidence="1">DUF6594 domain-containing protein</fullName>
    </recommendedName>
</protein>